<gene>
    <name evidence="5" type="ORF">CKY47_11210</name>
</gene>
<keyword evidence="1" id="KW-0805">Transcription regulation</keyword>
<dbReference type="InterPro" id="IPR002577">
    <property type="entry name" value="HTH_HxlR"/>
</dbReference>
<comment type="caution">
    <text evidence="5">The sequence shown here is derived from an EMBL/GenBank/DDBJ whole genome shotgun (WGS) entry which is preliminary data.</text>
</comment>
<dbReference type="Gene3D" id="1.10.10.10">
    <property type="entry name" value="Winged helix-like DNA-binding domain superfamily/Winged helix DNA-binding domain"/>
    <property type="match status" value="1"/>
</dbReference>
<dbReference type="Pfam" id="PF01638">
    <property type="entry name" value="HxlR"/>
    <property type="match status" value="1"/>
</dbReference>
<dbReference type="PANTHER" id="PTHR33204">
    <property type="entry name" value="TRANSCRIPTIONAL REGULATOR, MARR FAMILY"/>
    <property type="match status" value="1"/>
</dbReference>
<keyword evidence="6" id="KW-1185">Reference proteome</keyword>
<proteinExistence type="predicted"/>
<evidence type="ECO:0000259" key="4">
    <source>
        <dbReference type="PROSITE" id="PS51118"/>
    </source>
</evidence>
<dbReference type="RefSeq" id="WP_306745684.1">
    <property type="nucleotide sequence ID" value="NZ_NSDM01000004.1"/>
</dbReference>
<organism evidence="5 6">
    <name type="scientific">Saccharothrix yanglingensis</name>
    <dbReference type="NCBI Taxonomy" id="659496"/>
    <lineage>
        <taxon>Bacteria</taxon>
        <taxon>Bacillati</taxon>
        <taxon>Actinomycetota</taxon>
        <taxon>Actinomycetes</taxon>
        <taxon>Pseudonocardiales</taxon>
        <taxon>Pseudonocardiaceae</taxon>
        <taxon>Saccharothrix</taxon>
    </lineage>
</organism>
<keyword evidence="3" id="KW-0804">Transcription</keyword>
<name>A0ABU0WXK6_9PSEU</name>
<dbReference type="InterPro" id="IPR036388">
    <property type="entry name" value="WH-like_DNA-bd_sf"/>
</dbReference>
<dbReference type="InterPro" id="IPR036390">
    <property type="entry name" value="WH_DNA-bd_sf"/>
</dbReference>
<sequence>MLPEGDVYDRNCPSRAIVGHATSQWGSLVLGKLLDGTLRFGELRRAVTGVSEKMLAQTLQALERDGLVHREVHPVIPPHVDYSLTPAGTHVAERIRGLFGWIQENLPELVAAQRAYDARRDGNV</sequence>
<evidence type="ECO:0000256" key="2">
    <source>
        <dbReference type="ARBA" id="ARBA00023125"/>
    </source>
</evidence>
<reference evidence="5 6" key="1">
    <citation type="submission" date="2017-06" db="EMBL/GenBank/DDBJ databases">
        <title>Cultured bacterium strain Saccharothrix yanglingensis Hhs.015.</title>
        <authorList>
            <person name="Xia Y."/>
        </authorList>
    </citation>
    <scope>NUCLEOTIDE SEQUENCE [LARGE SCALE GENOMIC DNA]</scope>
    <source>
        <strain evidence="5 6">Hhs.015</strain>
    </source>
</reference>
<feature type="domain" description="HTH hxlR-type" evidence="4">
    <location>
        <begin position="12"/>
        <end position="110"/>
    </location>
</feature>
<accession>A0ABU0WXK6</accession>
<keyword evidence="2" id="KW-0238">DNA-binding</keyword>
<dbReference type="SUPFAM" id="SSF46785">
    <property type="entry name" value="Winged helix' DNA-binding domain"/>
    <property type="match status" value="1"/>
</dbReference>
<evidence type="ECO:0000313" key="5">
    <source>
        <dbReference type="EMBL" id="MDQ2584541.1"/>
    </source>
</evidence>
<protein>
    <submittedName>
        <fullName evidence="5">Transcriptional regulator</fullName>
    </submittedName>
</protein>
<dbReference type="Proteomes" id="UP001225605">
    <property type="component" value="Unassembled WGS sequence"/>
</dbReference>
<dbReference type="EMBL" id="NSDM01000004">
    <property type="protein sequence ID" value="MDQ2584541.1"/>
    <property type="molecule type" value="Genomic_DNA"/>
</dbReference>
<evidence type="ECO:0000313" key="6">
    <source>
        <dbReference type="Proteomes" id="UP001225605"/>
    </source>
</evidence>
<evidence type="ECO:0000256" key="3">
    <source>
        <dbReference type="ARBA" id="ARBA00023163"/>
    </source>
</evidence>
<evidence type="ECO:0000256" key="1">
    <source>
        <dbReference type="ARBA" id="ARBA00023015"/>
    </source>
</evidence>
<dbReference type="PROSITE" id="PS51118">
    <property type="entry name" value="HTH_HXLR"/>
    <property type="match status" value="1"/>
</dbReference>
<dbReference type="PANTHER" id="PTHR33204:SF37">
    <property type="entry name" value="HTH-TYPE TRANSCRIPTIONAL REGULATOR YODB"/>
    <property type="match status" value="1"/>
</dbReference>